<dbReference type="Pfam" id="PF02453">
    <property type="entry name" value="Reticulon"/>
    <property type="match status" value="1"/>
</dbReference>
<proteinExistence type="predicted"/>
<keyword evidence="5 6" id="KW-0472">Membrane</keyword>
<keyword evidence="3 6" id="KW-0256">Endoplasmic reticulum</keyword>
<name>A0ABC8K5I1_ERUVS</name>
<dbReference type="EMBL" id="CAKOAT010178155">
    <property type="protein sequence ID" value="CAH8353043.1"/>
    <property type="molecule type" value="Genomic_DNA"/>
</dbReference>
<dbReference type="PANTHER" id="PTHR10994:SF65">
    <property type="entry name" value="RETICULON-LIKE PROTEIN B12"/>
    <property type="match status" value="1"/>
</dbReference>
<protein>
    <recommendedName>
        <fullName evidence="6">Reticulon-like protein</fullName>
    </recommendedName>
</protein>
<keyword evidence="2 6" id="KW-0812">Transmembrane</keyword>
<dbReference type="PANTHER" id="PTHR10994">
    <property type="entry name" value="RETICULON"/>
    <property type="match status" value="1"/>
</dbReference>
<comment type="subcellular location">
    <subcellularLocation>
        <location evidence="1 6">Endoplasmic reticulum membrane</location>
        <topology evidence="1 6">Multi-pass membrane protein</topology>
    </subcellularLocation>
</comment>
<dbReference type="InterPro" id="IPR045064">
    <property type="entry name" value="Reticulon-like"/>
</dbReference>
<keyword evidence="9" id="KW-1185">Reference proteome</keyword>
<feature type="domain" description="Reticulon" evidence="7">
    <location>
        <begin position="24"/>
        <end position="192"/>
    </location>
</feature>
<feature type="transmembrane region" description="Helical" evidence="6">
    <location>
        <begin position="53"/>
        <end position="75"/>
    </location>
</feature>
<dbReference type="AlphaFoldDB" id="A0ABC8K5I1"/>
<organism evidence="8 9">
    <name type="scientific">Eruca vesicaria subsp. sativa</name>
    <name type="common">Garden rocket</name>
    <name type="synonym">Eruca sativa</name>
    <dbReference type="NCBI Taxonomy" id="29727"/>
    <lineage>
        <taxon>Eukaryota</taxon>
        <taxon>Viridiplantae</taxon>
        <taxon>Streptophyta</taxon>
        <taxon>Embryophyta</taxon>
        <taxon>Tracheophyta</taxon>
        <taxon>Spermatophyta</taxon>
        <taxon>Magnoliopsida</taxon>
        <taxon>eudicotyledons</taxon>
        <taxon>Gunneridae</taxon>
        <taxon>Pentapetalae</taxon>
        <taxon>rosids</taxon>
        <taxon>malvids</taxon>
        <taxon>Brassicales</taxon>
        <taxon>Brassicaceae</taxon>
        <taxon>Brassiceae</taxon>
        <taxon>Eruca</taxon>
    </lineage>
</organism>
<dbReference type="PROSITE" id="PS50845">
    <property type="entry name" value="RETICULON"/>
    <property type="match status" value="1"/>
</dbReference>
<gene>
    <name evidence="8" type="ORF">ERUC_LOCUS18857</name>
</gene>
<evidence type="ECO:0000256" key="5">
    <source>
        <dbReference type="ARBA" id="ARBA00023136"/>
    </source>
</evidence>
<evidence type="ECO:0000256" key="4">
    <source>
        <dbReference type="ARBA" id="ARBA00022989"/>
    </source>
</evidence>
<dbReference type="Proteomes" id="UP001642260">
    <property type="component" value="Unassembled WGS sequence"/>
</dbReference>
<keyword evidence="4 6" id="KW-1133">Transmembrane helix</keyword>
<evidence type="ECO:0000256" key="6">
    <source>
        <dbReference type="RuleBase" id="RU363132"/>
    </source>
</evidence>
<accession>A0ABC8K5I1</accession>
<feature type="transmembrane region" description="Helical" evidence="6">
    <location>
        <begin position="128"/>
        <end position="146"/>
    </location>
</feature>
<reference evidence="8 9" key="1">
    <citation type="submission" date="2022-03" db="EMBL/GenBank/DDBJ databases">
        <authorList>
            <person name="Macdonald S."/>
            <person name="Ahmed S."/>
            <person name="Newling K."/>
        </authorList>
    </citation>
    <scope>NUCLEOTIDE SEQUENCE [LARGE SCALE GENOMIC DNA]</scope>
</reference>
<evidence type="ECO:0000313" key="8">
    <source>
        <dbReference type="EMBL" id="CAH8353043.1"/>
    </source>
</evidence>
<evidence type="ECO:0000259" key="7">
    <source>
        <dbReference type="PROSITE" id="PS50845"/>
    </source>
</evidence>
<dbReference type="InterPro" id="IPR003388">
    <property type="entry name" value="Reticulon"/>
</dbReference>
<comment type="caution">
    <text evidence="8">The sequence shown here is derived from an EMBL/GenBank/DDBJ whole genome shotgun (WGS) entry which is preliminary data.</text>
</comment>
<evidence type="ECO:0000256" key="1">
    <source>
        <dbReference type="ARBA" id="ARBA00004477"/>
    </source>
</evidence>
<dbReference type="GO" id="GO:0005789">
    <property type="term" value="C:endoplasmic reticulum membrane"/>
    <property type="evidence" value="ECO:0007669"/>
    <property type="project" value="UniProtKB-SubCell"/>
</dbReference>
<evidence type="ECO:0000256" key="2">
    <source>
        <dbReference type="ARBA" id="ARBA00022692"/>
    </source>
</evidence>
<evidence type="ECO:0000313" key="9">
    <source>
        <dbReference type="Proteomes" id="UP001642260"/>
    </source>
</evidence>
<evidence type="ECO:0000256" key="3">
    <source>
        <dbReference type="ARBA" id="ARBA00022824"/>
    </source>
</evidence>
<sequence length="204" mass="23162">MGSCSDKLFNRERTVHEILGGGIFADVIMWRNKNVSVGIVTVTIASWMVFESFAYTILTLLSSVLLLLLSILFLWSKSASILNRPSPPLPEFQISEAMAEEASKLLRIHVNKLLQVSYDIAMGRDSELFIKVAVYLFLISFIGSLMDFQTLCHTGVLVVMTVPAFYERYEEYIDGSLVFVCNKAKELYLRFDIGSYLEYKKKLS</sequence>